<reference evidence="1" key="1">
    <citation type="journal article" date="2020" name="Nature">
        <title>Giant virus diversity and host interactions through global metagenomics.</title>
        <authorList>
            <person name="Schulz F."/>
            <person name="Roux S."/>
            <person name="Paez-Espino D."/>
            <person name="Jungbluth S."/>
            <person name="Walsh D.A."/>
            <person name="Denef V.J."/>
            <person name="McMahon K.D."/>
            <person name="Konstantinidis K.T."/>
            <person name="Eloe-Fadrosh E.A."/>
            <person name="Kyrpides N.C."/>
            <person name="Woyke T."/>
        </authorList>
    </citation>
    <scope>NUCLEOTIDE SEQUENCE</scope>
    <source>
        <strain evidence="1">GVMAG-S-1017745-26</strain>
    </source>
</reference>
<protein>
    <submittedName>
        <fullName evidence="1">Uncharacterized protein</fullName>
    </submittedName>
</protein>
<proteinExistence type="predicted"/>
<dbReference type="EMBL" id="MN740585">
    <property type="protein sequence ID" value="QHU35253.1"/>
    <property type="molecule type" value="Genomic_DNA"/>
</dbReference>
<name>A0A6C0LY70_9ZZZZ</name>
<organism evidence="1">
    <name type="scientific">viral metagenome</name>
    <dbReference type="NCBI Taxonomy" id="1070528"/>
    <lineage>
        <taxon>unclassified sequences</taxon>
        <taxon>metagenomes</taxon>
        <taxon>organismal metagenomes</taxon>
    </lineage>
</organism>
<evidence type="ECO:0000313" key="1">
    <source>
        <dbReference type="EMBL" id="QHU35253.1"/>
    </source>
</evidence>
<accession>A0A6C0LY70</accession>
<sequence>MDTKIQDVYVCQQERTDELNARIIGRNYATQQMTPKYFSRPVSNRRVLFPKVDQRKEINVVKGIFPKYNMENTFHPGVGGPYNGYSDNIDKESSLFNRFQPLQKCPQVKFFPNTYSDLYVQMGPNPLNKTEEFELLQEKTTFEPFNPNGCELSKDTFFNHTRQQLKDVKIE</sequence>
<dbReference type="AlphaFoldDB" id="A0A6C0LY70"/>